<evidence type="ECO:0000313" key="3">
    <source>
        <dbReference type="Proteomes" id="UP000095743"/>
    </source>
</evidence>
<reference evidence="2 3" key="1">
    <citation type="submission" date="2016-09" db="EMBL/GenBank/DDBJ databases">
        <title>Genomic analysis reveals versatility of anaerobic energy metabolism of Geosporobacter ferrireducens IRF9 of phylum Firmicutes.</title>
        <authorList>
            <person name="Kim S.-J."/>
        </authorList>
    </citation>
    <scope>NUCLEOTIDE SEQUENCE [LARGE SCALE GENOMIC DNA]</scope>
    <source>
        <strain evidence="2 3">IRF9</strain>
    </source>
</reference>
<dbReference type="InterPro" id="IPR010921">
    <property type="entry name" value="Trp_repressor/repl_initiator"/>
</dbReference>
<evidence type="ECO:0000313" key="2">
    <source>
        <dbReference type="EMBL" id="AOT70924.1"/>
    </source>
</evidence>
<evidence type="ECO:0008006" key="4">
    <source>
        <dbReference type="Google" id="ProtNLM"/>
    </source>
</evidence>
<dbReference type="GO" id="GO:0004803">
    <property type="term" value="F:transposase activity"/>
    <property type="evidence" value="ECO:0007669"/>
    <property type="project" value="InterPro"/>
</dbReference>
<sequence>MRKRRQFIPEEKSKIIMELIQGEKTLSEICSIYEIHSNQILRWKKQFLDNMANAFKGADDKANKEQQQHEAEKESLIKKIGQLTIEVDWLKKIWPQVNLLKNVKVCWSLT</sequence>
<keyword evidence="3" id="KW-1185">Reference proteome</keyword>
<evidence type="ECO:0000256" key="1">
    <source>
        <dbReference type="SAM" id="Coils"/>
    </source>
</evidence>
<keyword evidence="1" id="KW-0175">Coiled coil</keyword>
<dbReference type="STRING" id="1424294.Gferi_15960"/>
<dbReference type="OrthoDB" id="9775203at2"/>
<accession>A0A1D8GJ47</accession>
<dbReference type="SUPFAM" id="SSF48295">
    <property type="entry name" value="TrpR-like"/>
    <property type="match status" value="1"/>
</dbReference>
<dbReference type="RefSeq" id="WP_069978218.1">
    <property type="nucleotide sequence ID" value="NZ_CP017269.1"/>
</dbReference>
<organism evidence="2 3">
    <name type="scientific">Geosporobacter ferrireducens</name>
    <dbReference type="NCBI Taxonomy" id="1424294"/>
    <lineage>
        <taxon>Bacteria</taxon>
        <taxon>Bacillati</taxon>
        <taxon>Bacillota</taxon>
        <taxon>Clostridia</taxon>
        <taxon>Peptostreptococcales</taxon>
        <taxon>Thermotaleaceae</taxon>
        <taxon>Geosporobacter</taxon>
    </lineage>
</organism>
<dbReference type="InterPro" id="IPR036388">
    <property type="entry name" value="WH-like_DNA-bd_sf"/>
</dbReference>
<dbReference type="Pfam" id="PF01527">
    <property type="entry name" value="HTH_Tnp_1"/>
    <property type="match status" value="1"/>
</dbReference>
<proteinExistence type="predicted"/>
<name>A0A1D8GJ47_9FIRM</name>
<gene>
    <name evidence="2" type="ORF">Gferi_15960</name>
</gene>
<protein>
    <recommendedName>
        <fullName evidence="4">Transposase</fullName>
    </recommendedName>
</protein>
<dbReference type="AlphaFoldDB" id="A0A1D8GJ47"/>
<feature type="coiled-coil region" evidence="1">
    <location>
        <begin position="59"/>
        <end position="86"/>
    </location>
</feature>
<dbReference type="EMBL" id="CP017269">
    <property type="protein sequence ID" value="AOT70924.1"/>
    <property type="molecule type" value="Genomic_DNA"/>
</dbReference>
<dbReference type="Gene3D" id="1.10.10.10">
    <property type="entry name" value="Winged helix-like DNA-binding domain superfamily/Winged helix DNA-binding domain"/>
    <property type="match status" value="1"/>
</dbReference>
<dbReference type="Proteomes" id="UP000095743">
    <property type="component" value="Chromosome"/>
</dbReference>
<dbReference type="GO" id="GO:0006313">
    <property type="term" value="P:DNA transposition"/>
    <property type="evidence" value="ECO:0007669"/>
    <property type="project" value="InterPro"/>
</dbReference>
<dbReference type="GO" id="GO:0043565">
    <property type="term" value="F:sequence-specific DNA binding"/>
    <property type="evidence" value="ECO:0007669"/>
    <property type="project" value="InterPro"/>
</dbReference>
<dbReference type="KEGG" id="gfe:Gferi_15960"/>
<dbReference type="InterPro" id="IPR002514">
    <property type="entry name" value="Transposase_8"/>
</dbReference>